<reference evidence="1 2" key="1">
    <citation type="journal article" date="2013" name="Nat. Commun.">
        <title>Genome sequence and functional genomic analysis of the oil-degrading bacterium Oleispira antarctica.</title>
        <authorList>
            <person name="Kube M."/>
            <person name="Chernikova T.N."/>
            <person name="Al-Ramahi Y."/>
            <person name="Beloqui A."/>
            <person name="Lopez-Cortez N."/>
            <person name="Guazzaroni M.E."/>
            <person name="Heipieper H.J."/>
            <person name="Klages S."/>
            <person name="Kotsyurbenko O.R."/>
            <person name="Langer I."/>
            <person name="Nechitaylo T.Y."/>
            <person name="Lunsdorf H."/>
            <person name="Fernandez M."/>
            <person name="Juarez S."/>
            <person name="Ciordia S."/>
            <person name="Singer A."/>
            <person name="Kagan O."/>
            <person name="Egorova O."/>
            <person name="Petit P.A."/>
            <person name="Stogios P."/>
            <person name="Kim Y."/>
            <person name="Tchigvintsev A."/>
            <person name="Flick R."/>
            <person name="Denaro R."/>
            <person name="Genovese M."/>
            <person name="Albar J.P."/>
            <person name="Reva O.N."/>
            <person name="Martinez-Gomariz M."/>
            <person name="Tran H."/>
            <person name="Ferrer M."/>
            <person name="Savchenko A."/>
            <person name="Yakunin A.F."/>
            <person name="Yakimov M.M."/>
            <person name="Golyshina O.V."/>
            <person name="Reinhardt R."/>
            <person name="Golyshin P.N."/>
        </authorList>
    </citation>
    <scope>NUCLEOTIDE SEQUENCE [LARGE SCALE GENOMIC DNA]</scope>
</reference>
<evidence type="ECO:0000313" key="2">
    <source>
        <dbReference type="Proteomes" id="UP000032749"/>
    </source>
</evidence>
<dbReference type="STRING" id="698738.OLEAN_C08410"/>
<dbReference type="EMBL" id="FO203512">
    <property type="protein sequence ID" value="CCK75017.1"/>
    <property type="molecule type" value="Genomic_DNA"/>
</dbReference>
<evidence type="ECO:0000313" key="1">
    <source>
        <dbReference type="EMBL" id="CCK75017.1"/>
    </source>
</evidence>
<dbReference type="Proteomes" id="UP000032749">
    <property type="component" value="Chromosome"/>
</dbReference>
<organism evidence="1 2">
    <name type="scientific">Oleispira antarctica RB-8</name>
    <dbReference type="NCBI Taxonomy" id="698738"/>
    <lineage>
        <taxon>Bacteria</taxon>
        <taxon>Pseudomonadati</taxon>
        <taxon>Pseudomonadota</taxon>
        <taxon>Gammaproteobacteria</taxon>
        <taxon>Oceanospirillales</taxon>
        <taxon>Oceanospirillaceae</taxon>
        <taxon>Oleispira</taxon>
    </lineage>
</organism>
<keyword evidence="2" id="KW-1185">Reference proteome</keyword>
<gene>
    <name evidence="1" type="ORF">OLEAN_C08410</name>
</gene>
<dbReference type="OrthoDB" id="5600572at2"/>
<sequence length="80" mass="8961">MPYHDNVVDELNLLVKFNLRSMQEGIKVHHDAEISLVEAAERLHSKGMITQIDGGYLTDRGVETAEKAHALVAALEVKMY</sequence>
<dbReference type="KEGG" id="oai:OLEAN_C08410"/>
<protein>
    <recommendedName>
        <fullName evidence="3">TIGR02647 family protein</fullName>
    </recommendedName>
</protein>
<proteinExistence type="predicted"/>
<dbReference type="NCBIfam" id="TIGR02647">
    <property type="entry name" value="DNA"/>
    <property type="match status" value="1"/>
</dbReference>
<dbReference type="InterPro" id="IPR013468">
    <property type="entry name" value="CHP02647"/>
</dbReference>
<accession>R4YKP1</accession>
<dbReference type="Pfam" id="PF18918">
    <property type="entry name" value="DUF5669"/>
    <property type="match status" value="1"/>
</dbReference>
<name>R4YKP1_OLEAN</name>
<dbReference type="HOGENOM" id="CLU_176279_0_0_6"/>
<evidence type="ECO:0008006" key="3">
    <source>
        <dbReference type="Google" id="ProtNLM"/>
    </source>
</evidence>
<dbReference type="AlphaFoldDB" id="R4YKP1"/>